<evidence type="ECO:0000256" key="6">
    <source>
        <dbReference type="ARBA" id="ARBA00022691"/>
    </source>
</evidence>
<evidence type="ECO:0000256" key="7">
    <source>
        <dbReference type="ARBA" id="ARBA00022723"/>
    </source>
</evidence>
<name>A0A9D9N347_9SPIR</name>
<evidence type="ECO:0000256" key="12">
    <source>
        <dbReference type="PIRNR" id="PIRNR000368"/>
    </source>
</evidence>
<accession>A0A9D9N347</accession>
<dbReference type="InterPro" id="IPR012837">
    <property type="entry name" value="NrdG"/>
</dbReference>
<evidence type="ECO:0000256" key="8">
    <source>
        <dbReference type="ARBA" id="ARBA00023002"/>
    </source>
</evidence>
<dbReference type="PANTHER" id="PTHR30352">
    <property type="entry name" value="PYRUVATE FORMATE-LYASE-ACTIVATING ENZYME"/>
    <property type="match status" value="1"/>
</dbReference>
<dbReference type="InterPro" id="IPR001989">
    <property type="entry name" value="Radical_activat_CS"/>
</dbReference>
<keyword evidence="9" id="KW-0408">Iron</keyword>
<comment type="cofactor">
    <cofactor evidence="1">
        <name>[4Fe-4S] cluster</name>
        <dbReference type="ChEBI" id="CHEBI:49883"/>
    </cofactor>
</comment>
<dbReference type="Gene3D" id="3.20.20.70">
    <property type="entry name" value="Aldolase class I"/>
    <property type="match status" value="1"/>
</dbReference>
<dbReference type="GO" id="GO:0051539">
    <property type="term" value="F:4 iron, 4 sulfur cluster binding"/>
    <property type="evidence" value="ECO:0007669"/>
    <property type="project" value="UniProtKB-KW"/>
</dbReference>
<dbReference type="CDD" id="cd01335">
    <property type="entry name" value="Radical_SAM"/>
    <property type="match status" value="1"/>
</dbReference>
<keyword evidence="10" id="KW-0411">Iron-sulfur</keyword>
<evidence type="ECO:0000256" key="3">
    <source>
        <dbReference type="ARBA" id="ARBA00009777"/>
    </source>
</evidence>
<evidence type="ECO:0000256" key="1">
    <source>
        <dbReference type="ARBA" id="ARBA00001966"/>
    </source>
</evidence>
<comment type="similarity">
    <text evidence="3 12">Belongs to the organic radical-activating enzymes family.</text>
</comment>
<evidence type="ECO:0000313" key="14">
    <source>
        <dbReference type="Proteomes" id="UP000823638"/>
    </source>
</evidence>
<keyword evidence="5" id="KW-0004">4Fe-4S</keyword>
<keyword evidence="8 12" id="KW-0560">Oxidoreductase</keyword>
<dbReference type="Proteomes" id="UP000823638">
    <property type="component" value="Unassembled WGS sequence"/>
</dbReference>
<evidence type="ECO:0000256" key="2">
    <source>
        <dbReference type="ARBA" id="ARBA00003852"/>
    </source>
</evidence>
<dbReference type="InterPro" id="IPR034457">
    <property type="entry name" value="Organic_radical-activating"/>
</dbReference>
<organism evidence="13 14">
    <name type="scientific">Candidatus Gallitreponema excrementavium</name>
    <dbReference type="NCBI Taxonomy" id="2840840"/>
    <lineage>
        <taxon>Bacteria</taxon>
        <taxon>Pseudomonadati</taxon>
        <taxon>Spirochaetota</taxon>
        <taxon>Spirochaetia</taxon>
        <taxon>Spirochaetales</taxon>
        <taxon>Candidatus Gallitreponema</taxon>
    </lineage>
</organism>
<reference evidence="13" key="1">
    <citation type="submission" date="2020-10" db="EMBL/GenBank/DDBJ databases">
        <authorList>
            <person name="Gilroy R."/>
        </authorList>
    </citation>
    <scope>NUCLEOTIDE SEQUENCE</scope>
    <source>
        <strain evidence="13">10532</strain>
    </source>
</reference>
<dbReference type="SFLD" id="SFLDS00029">
    <property type="entry name" value="Radical_SAM"/>
    <property type="match status" value="1"/>
</dbReference>
<dbReference type="SUPFAM" id="SSF102114">
    <property type="entry name" value="Radical SAM enzymes"/>
    <property type="match status" value="1"/>
</dbReference>
<dbReference type="InterPro" id="IPR007197">
    <property type="entry name" value="rSAM"/>
</dbReference>
<dbReference type="InterPro" id="IPR058240">
    <property type="entry name" value="rSAM_sf"/>
</dbReference>
<evidence type="ECO:0000256" key="4">
    <source>
        <dbReference type="ARBA" id="ARBA00014281"/>
    </source>
</evidence>
<keyword evidence="6" id="KW-0949">S-adenosyl-L-methionine</keyword>
<dbReference type="GO" id="GO:0043365">
    <property type="term" value="F:[formate-C-acetyltransferase]-activating enzyme activity"/>
    <property type="evidence" value="ECO:0007669"/>
    <property type="project" value="InterPro"/>
</dbReference>
<dbReference type="PANTHER" id="PTHR30352:SF2">
    <property type="entry name" value="ANAEROBIC RIBONUCLEOSIDE-TRIPHOSPHATE REDUCTASE-ACTIVATING PROTEIN"/>
    <property type="match status" value="1"/>
</dbReference>
<dbReference type="PIRSF" id="PIRSF000368">
    <property type="entry name" value="NrdG"/>
    <property type="match status" value="1"/>
</dbReference>
<sequence length="191" mass="21465">MDSDKTTGQTVKLNLAGIVNDSIVDGPGIRVCIFAQGCSHNCAGCHNPETHSFGTGKDYRVAELVSLIKQNPLVKGVTFSGGDPFFQSRGFYILGKELRAMGYEVAAYTGFLWKELIEGTQDQQRLLSVLNVLVDGPFIQELRNLDLPFKGSINQNFIDVQKSLTRQEEGKTLFHRQPKVFERWERTFLYT</sequence>
<dbReference type="GO" id="GO:0046872">
    <property type="term" value="F:metal ion binding"/>
    <property type="evidence" value="ECO:0007669"/>
    <property type="project" value="UniProtKB-KW"/>
</dbReference>
<dbReference type="NCBIfam" id="TIGR02491">
    <property type="entry name" value="NrdG"/>
    <property type="match status" value="1"/>
</dbReference>
<dbReference type="SFLD" id="SFLDG01066">
    <property type="entry name" value="organic_radical-activating_enz"/>
    <property type="match status" value="1"/>
</dbReference>
<evidence type="ECO:0000256" key="10">
    <source>
        <dbReference type="ARBA" id="ARBA00023014"/>
    </source>
</evidence>
<dbReference type="Pfam" id="PF13353">
    <property type="entry name" value="Fer4_12"/>
    <property type="match status" value="1"/>
</dbReference>
<dbReference type="SFLD" id="SFLDF00299">
    <property type="entry name" value="anaerobic_ribonucleoside-triph"/>
    <property type="match status" value="1"/>
</dbReference>
<dbReference type="EMBL" id="JADIMM010000108">
    <property type="protein sequence ID" value="MBO8458403.1"/>
    <property type="molecule type" value="Genomic_DNA"/>
</dbReference>
<comment type="catalytic activity">
    <reaction evidence="11">
        <text>glycyl-[protein] + reduced [flavodoxin] + S-adenosyl-L-methionine = glycin-2-yl radical-[protein] + semiquinone [flavodoxin] + 5'-deoxyadenosine + L-methionine + H(+)</text>
        <dbReference type="Rhea" id="RHEA:61976"/>
        <dbReference type="Rhea" id="RHEA-COMP:10622"/>
        <dbReference type="Rhea" id="RHEA-COMP:14480"/>
        <dbReference type="Rhea" id="RHEA-COMP:15993"/>
        <dbReference type="Rhea" id="RHEA-COMP:15994"/>
        <dbReference type="ChEBI" id="CHEBI:15378"/>
        <dbReference type="ChEBI" id="CHEBI:17319"/>
        <dbReference type="ChEBI" id="CHEBI:29947"/>
        <dbReference type="ChEBI" id="CHEBI:32722"/>
        <dbReference type="ChEBI" id="CHEBI:57618"/>
        <dbReference type="ChEBI" id="CHEBI:57844"/>
        <dbReference type="ChEBI" id="CHEBI:59789"/>
        <dbReference type="ChEBI" id="CHEBI:140311"/>
    </reaction>
</comment>
<comment type="caution">
    <text evidence="13">The sequence shown here is derived from an EMBL/GenBank/DDBJ whole genome shotgun (WGS) entry which is preliminary data.</text>
</comment>
<evidence type="ECO:0000256" key="9">
    <source>
        <dbReference type="ARBA" id="ARBA00023004"/>
    </source>
</evidence>
<evidence type="ECO:0000313" key="13">
    <source>
        <dbReference type="EMBL" id="MBO8458403.1"/>
    </source>
</evidence>
<dbReference type="AlphaFoldDB" id="A0A9D9N347"/>
<evidence type="ECO:0000256" key="11">
    <source>
        <dbReference type="ARBA" id="ARBA00047365"/>
    </source>
</evidence>
<dbReference type="GO" id="GO:0004748">
    <property type="term" value="F:ribonucleoside-diphosphate reductase activity, thioredoxin disulfide as acceptor"/>
    <property type="evidence" value="ECO:0007669"/>
    <property type="project" value="TreeGrafter"/>
</dbReference>
<comment type="function">
    <text evidence="2 12">Activation of anaerobic ribonucleoside-triphosphate reductase under anaerobic conditions by generation of an organic free radical, using S-adenosylmethionine and reduced flavodoxin as cosubstrates to produce 5'-deoxy-adenosine.</text>
</comment>
<proteinExistence type="inferred from homology"/>
<keyword evidence="7" id="KW-0479">Metal-binding</keyword>
<dbReference type="SFLD" id="SFLDG01063">
    <property type="entry name" value="activating_enzymes__group_1"/>
    <property type="match status" value="1"/>
</dbReference>
<dbReference type="PROSITE" id="PS01087">
    <property type="entry name" value="RADICAL_ACTIVATING"/>
    <property type="match status" value="1"/>
</dbReference>
<evidence type="ECO:0000256" key="5">
    <source>
        <dbReference type="ARBA" id="ARBA00022485"/>
    </source>
</evidence>
<dbReference type="InterPro" id="IPR013785">
    <property type="entry name" value="Aldolase_TIM"/>
</dbReference>
<protein>
    <recommendedName>
        <fullName evidence="4 12">Anaerobic ribonucleoside-triphosphate reductase-activating protein</fullName>
        <ecNumber evidence="12">1.97.1.-</ecNumber>
    </recommendedName>
</protein>
<gene>
    <name evidence="13" type="primary">nrdG</name>
    <name evidence="13" type="ORF">IAA81_09305</name>
</gene>
<reference evidence="13" key="2">
    <citation type="journal article" date="2021" name="PeerJ">
        <title>Extensive microbial diversity within the chicken gut microbiome revealed by metagenomics and culture.</title>
        <authorList>
            <person name="Gilroy R."/>
            <person name="Ravi A."/>
            <person name="Getino M."/>
            <person name="Pursley I."/>
            <person name="Horton D.L."/>
            <person name="Alikhan N.F."/>
            <person name="Baker D."/>
            <person name="Gharbi K."/>
            <person name="Hall N."/>
            <person name="Watson M."/>
            <person name="Adriaenssens E.M."/>
            <person name="Foster-Nyarko E."/>
            <person name="Jarju S."/>
            <person name="Secka A."/>
            <person name="Antonio M."/>
            <person name="Oren A."/>
            <person name="Chaudhuri R.R."/>
            <person name="La Ragione R."/>
            <person name="Hildebrand F."/>
            <person name="Pallen M.J."/>
        </authorList>
    </citation>
    <scope>NUCLEOTIDE SEQUENCE</scope>
    <source>
        <strain evidence="13">10532</strain>
    </source>
</reference>
<dbReference type="EC" id="1.97.1.-" evidence="12"/>